<proteinExistence type="predicted"/>
<dbReference type="Proteomes" id="UP001292094">
    <property type="component" value="Unassembled WGS sequence"/>
</dbReference>
<evidence type="ECO:0000313" key="1">
    <source>
        <dbReference type="EMBL" id="KAK4309098.1"/>
    </source>
</evidence>
<comment type="caution">
    <text evidence="1">The sequence shown here is derived from an EMBL/GenBank/DDBJ whole genome shotgun (WGS) entry which is preliminary data.</text>
</comment>
<evidence type="ECO:0000313" key="2">
    <source>
        <dbReference type="Proteomes" id="UP001292094"/>
    </source>
</evidence>
<protein>
    <submittedName>
        <fullName evidence="1">Uncharacterized protein</fullName>
    </submittedName>
</protein>
<dbReference type="AlphaFoldDB" id="A0AAE1PJ98"/>
<accession>A0AAE1PJ98</accession>
<gene>
    <name evidence="1" type="ORF">Pmani_019254</name>
</gene>
<sequence length="105" mass="10874">MWLGCGGTVLAPPFGAFPLGPAPPVLNAVGAVTPRLPAYPGMAYPTMFYWPYPSPPVSPSSAYYGSPPPLAAPPTPPHHTILAPECLPIQANGDATRHNGEVVAM</sequence>
<keyword evidence="2" id="KW-1185">Reference proteome</keyword>
<reference evidence="1" key="1">
    <citation type="submission" date="2023-11" db="EMBL/GenBank/DDBJ databases">
        <title>Genome assemblies of two species of porcelain crab, Petrolisthes cinctipes and Petrolisthes manimaculis (Anomura: Porcellanidae).</title>
        <authorList>
            <person name="Angst P."/>
        </authorList>
    </citation>
    <scope>NUCLEOTIDE SEQUENCE</scope>
    <source>
        <strain evidence="1">PB745_02</strain>
        <tissue evidence="1">Gill</tissue>
    </source>
</reference>
<name>A0AAE1PJ98_9EUCA</name>
<organism evidence="1 2">
    <name type="scientific">Petrolisthes manimaculis</name>
    <dbReference type="NCBI Taxonomy" id="1843537"/>
    <lineage>
        <taxon>Eukaryota</taxon>
        <taxon>Metazoa</taxon>
        <taxon>Ecdysozoa</taxon>
        <taxon>Arthropoda</taxon>
        <taxon>Crustacea</taxon>
        <taxon>Multicrustacea</taxon>
        <taxon>Malacostraca</taxon>
        <taxon>Eumalacostraca</taxon>
        <taxon>Eucarida</taxon>
        <taxon>Decapoda</taxon>
        <taxon>Pleocyemata</taxon>
        <taxon>Anomura</taxon>
        <taxon>Galatheoidea</taxon>
        <taxon>Porcellanidae</taxon>
        <taxon>Petrolisthes</taxon>
    </lineage>
</organism>
<dbReference type="EMBL" id="JAWZYT010001801">
    <property type="protein sequence ID" value="KAK4309098.1"/>
    <property type="molecule type" value="Genomic_DNA"/>
</dbReference>